<feature type="transmembrane region" description="Helical" evidence="6">
    <location>
        <begin position="67"/>
        <end position="88"/>
    </location>
</feature>
<evidence type="ECO:0000256" key="5">
    <source>
        <dbReference type="ARBA" id="ARBA00023136"/>
    </source>
</evidence>
<keyword evidence="4 6" id="KW-1133">Transmembrane helix</keyword>
<feature type="transmembrane region" description="Helical" evidence="6">
    <location>
        <begin position="141"/>
        <end position="165"/>
    </location>
</feature>
<evidence type="ECO:0000313" key="8">
    <source>
        <dbReference type="Proteomes" id="UP001165396"/>
    </source>
</evidence>
<dbReference type="InterPro" id="IPR001123">
    <property type="entry name" value="LeuE-type"/>
</dbReference>
<gene>
    <name evidence="7" type="ORF">NTA49_16200</name>
</gene>
<evidence type="ECO:0000256" key="6">
    <source>
        <dbReference type="SAM" id="Phobius"/>
    </source>
</evidence>
<dbReference type="Proteomes" id="UP001165396">
    <property type="component" value="Unassembled WGS sequence"/>
</dbReference>
<keyword evidence="3 6" id="KW-0812">Transmembrane</keyword>
<organism evidence="7 8">
    <name type="scientific">Pseudosulfitobacter koreensis</name>
    <dbReference type="NCBI Taxonomy" id="2968472"/>
    <lineage>
        <taxon>Bacteria</taxon>
        <taxon>Pseudomonadati</taxon>
        <taxon>Pseudomonadota</taxon>
        <taxon>Alphaproteobacteria</taxon>
        <taxon>Rhodobacterales</taxon>
        <taxon>Roseobacteraceae</taxon>
        <taxon>Pseudosulfitobacter</taxon>
    </lineage>
</organism>
<accession>A0ABT1Z4L9</accession>
<dbReference type="PANTHER" id="PTHR30086">
    <property type="entry name" value="ARGININE EXPORTER PROTEIN ARGO"/>
    <property type="match status" value="1"/>
</dbReference>
<proteinExistence type="predicted"/>
<reference evidence="7" key="1">
    <citation type="submission" date="2022-07" db="EMBL/GenBank/DDBJ databases">
        <title>Pseudosulfitobacter sp. strain AP-MA-4, whole genome sequence.</title>
        <authorList>
            <person name="Jiang Y."/>
        </authorList>
    </citation>
    <scope>NUCLEOTIDE SEQUENCE</scope>
    <source>
        <strain evidence="7">AP-MA-4</strain>
    </source>
</reference>
<dbReference type="Pfam" id="PF01810">
    <property type="entry name" value="LysE"/>
    <property type="match status" value="1"/>
</dbReference>
<comment type="caution">
    <text evidence="7">The sequence shown here is derived from an EMBL/GenBank/DDBJ whole genome shotgun (WGS) entry which is preliminary data.</text>
</comment>
<feature type="transmembrane region" description="Helical" evidence="6">
    <location>
        <begin position="38"/>
        <end position="61"/>
    </location>
</feature>
<keyword evidence="5 6" id="KW-0472">Membrane</keyword>
<dbReference type="EMBL" id="JANKJG010000015">
    <property type="protein sequence ID" value="MCR8828082.1"/>
    <property type="molecule type" value="Genomic_DNA"/>
</dbReference>
<dbReference type="RefSeq" id="WP_258295853.1">
    <property type="nucleotide sequence ID" value="NZ_JANKJG010000015.1"/>
</dbReference>
<evidence type="ECO:0000256" key="2">
    <source>
        <dbReference type="ARBA" id="ARBA00022475"/>
    </source>
</evidence>
<keyword evidence="2" id="KW-1003">Cell membrane</keyword>
<evidence type="ECO:0000256" key="3">
    <source>
        <dbReference type="ARBA" id="ARBA00022692"/>
    </source>
</evidence>
<feature type="transmembrane region" description="Helical" evidence="6">
    <location>
        <begin position="6"/>
        <end position="26"/>
    </location>
</feature>
<name>A0ABT1Z4L9_9RHOB</name>
<evidence type="ECO:0000256" key="4">
    <source>
        <dbReference type="ARBA" id="ARBA00022989"/>
    </source>
</evidence>
<keyword evidence="8" id="KW-1185">Reference proteome</keyword>
<protein>
    <submittedName>
        <fullName evidence="7">LysE family transporter</fullName>
    </submittedName>
</protein>
<sequence>MTPESLLAFNAILIAALLSPGAAFLVSVRMSVSAGRAAGIATGFGLATMAALWTTAALLGLGGIFALFPWAYTTLKIGGAFYLIWIAIQTWRHARDTLGDVSVPRGRAFLAGFLVNLGNPKSMLFAAALIVVVFPSALSPAHIALIVANHFVLEMLFYTACALLLSSGPARARYLAAKPVLDRIAALALGGFGLKLLTGK</sequence>
<comment type="subcellular location">
    <subcellularLocation>
        <location evidence="1">Cell membrane</location>
        <topology evidence="1">Multi-pass membrane protein</topology>
    </subcellularLocation>
</comment>
<dbReference type="PANTHER" id="PTHR30086:SF20">
    <property type="entry name" value="ARGININE EXPORTER PROTEIN ARGO-RELATED"/>
    <property type="match status" value="1"/>
</dbReference>
<evidence type="ECO:0000256" key="1">
    <source>
        <dbReference type="ARBA" id="ARBA00004651"/>
    </source>
</evidence>
<feature type="transmembrane region" description="Helical" evidence="6">
    <location>
        <begin position="109"/>
        <end position="135"/>
    </location>
</feature>
<evidence type="ECO:0000313" key="7">
    <source>
        <dbReference type="EMBL" id="MCR8828082.1"/>
    </source>
</evidence>